<protein>
    <submittedName>
        <fullName evidence="2">Secreted protein</fullName>
    </submittedName>
</protein>
<sequence>MYLFSVLAFARLRRGFGGLMFCSDLSQCFVTVLRFGLIGDLFENMVPREDSPTFDSFFWMAIFHTSELRNMKWTAEVDMRDNCFICSRSNYDFEHHGQGFDYHVRNEHN</sequence>
<organism evidence="1 2">
    <name type="scientific">Macrostomum lignano</name>
    <dbReference type="NCBI Taxonomy" id="282301"/>
    <lineage>
        <taxon>Eukaryota</taxon>
        <taxon>Metazoa</taxon>
        <taxon>Spiralia</taxon>
        <taxon>Lophotrochozoa</taxon>
        <taxon>Platyhelminthes</taxon>
        <taxon>Rhabditophora</taxon>
        <taxon>Macrostomorpha</taxon>
        <taxon>Macrostomida</taxon>
        <taxon>Macrostomidae</taxon>
        <taxon>Macrostomum</taxon>
    </lineage>
</organism>
<name>A0A1I8I413_9PLAT</name>
<dbReference type="PANTHER" id="PTHR45816:SF4">
    <property type="entry name" value="RYR_IP3R HOMOLOGY ASSOCIATED DOMAIN-CONTAINING PROTEIN"/>
    <property type="match status" value="1"/>
</dbReference>
<dbReference type="InterPro" id="IPR015925">
    <property type="entry name" value="Ryanodine_IP3_receptor"/>
</dbReference>
<dbReference type="PANTHER" id="PTHR45816">
    <property type="entry name" value="MIR DOMAIN-CONTAINING PROTEIN"/>
    <property type="match status" value="1"/>
</dbReference>
<accession>A0A1I8I413</accession>
<keyword evidence="1" id="KW-1185">Reference proteome</keyword>
<proteinExistence type="predicted"/>
<dbReference type="AlphaFoldDB" id="A0A1I8I413"/>
<evidence type="ECO:0000313" key="2">
    <source>
        <dbReference type="WBParaSite" id="maker-uti_cns_0009910-snap-gene-0.2-mRNA-1"/>
    </source>
</evidence>
<dbReference type="GO" id="GO:0006816">
    <property type="term" value="P:calcium ion transport"/>
    <property type="evidence" value="ECO:0007669"/>
    <property type="project" value="InterPro"/>
</dbReference>
<dbReference type="Proteomes" id="UP000095280">
    <property type="component" value="Unplaced"/>
</dbReference>
<dbReference type="WBParaSite" id="maker-uti_cns_0009910-snap-gene-0.2-mRNA-1">
    <property type="protein sequence ID" value="maker-uti_cns_0009910-snap-gene-0.2-mRNA-1"/>
    <property type="gene ID" value="maker-uti_cns_0009910-snap-gene-0.2"/>
</dbReference>
<reference evidence="2" key="1">
    <citation type="submission" date="2016-11" db="UniProtKB">
        <authorList>
            <consortium name="WormBaseParasite"/>
        </authorList>
    </citation>
    <scope>IDENTIFICATION</scope>
</reference>
<evidence type="ECO:0000313" key="1">
    <source>
        <dbReference type="Proteomes" id="UP000095280"/>
    </source>
</evidence>